<dbReference type="Proteomes" id="UP000249723">
    <property type="component" value="Unassembled WGS sequence"/>
</dbReference>
<dbReference type="EMBL" id="FMWP01000014">
    <property type="protein sequence ID" value="SCZ90151.1"/>
    <property type="molecule type" value="Genomic_DNA"/>
</dbReference>
<feature type="compositionally biased region" description="Polar residues" evidence="2">
    <location>
        <begin position="457"/>
        <end position="470"/>
    </location>
</feature>
<dbReference type="OrthoDB" id="4033880at2759"/>
<feature type="compositionally biased region" description="Low complexity" evidence="2">
    <location>
        <begin position="353"/>
        <end position="366"/>
    </location>
</feature>
<dbReference type="PROSITE" id="PS50942">
    <property type="entry name" value="ENTH"/>
    <property type="match status" value="1"/>
</dbReference>
<dbReference type="Gene3D" id="1.25.40.90">
    <property type="match status" value="1"/>
</dbReference>
<feature type="compositionally biased region" description="Basic and acidic residues" evidence="2">
    <location>
        <begin position="191"/>
        <end position="224"/>
    </location>
</feature>
<dbReference type="AlphaFoldDB" id="A0A2X0KV72"/>
<dbReference type="GO" id="GO:0006897">
    <property type="term" value="P:endocytosis"/>
    <property type="evidence" value="ECO:0007669"/>
    <property type="project" value="TreeGrafter"/>
</dbReference>
<keyword evidence="1" id="KW-0175">Coiled coil</keyword>
<dbReference type="CDD" id="cd16991">
    <property type="entry name" value="ENTH_Ent1_Ent2"/>
    <property type="match status" value="1"/>
</dbReference>
<dbReference type="GO" id="GO:0030276">
    <property type="term" value="F:clathrin binding"/>
    <property type="evidence" value="ECO:0007669"/>
    <property type="project" value="TreeGrafter"/>
</dbReference>
<dbReference type="InterPro" id="IPR008942">
    <property type="entry name" value="ENTH_VHS"/>
</dbReference>
<dbReference type="GO" id="GO:0005886">
    <property type="term" value="C:plasma membrane"/>
    <property type="evidence" value="ECO:0007669"/>
    <property type="project" value="TreeGrafter"/>
</dbReference>
<gene>
    <name evidence="4" type="ORF">BZ3500_MVSOF-1268-A1-R1_CHR1-3G01806</name>
</gene>
<proteinExistence type="predicted"/>
<dbReference type="InterPro" id="IPR013809">
    <property type="entry name" value="ENTH"/>
</dbReference>
<feature type="compositionally biased region" description="Low complexity" evidence="2">
    <location>
        <begin position="385"/>
        <end position="395"/>
    </location>
</feature>
<feature type="coiled-coil region" evidence="1">
    <location>
        <begin position="265"/>
        <end position="292"/>
    </location>
</feature>
<dbReference type="GO" id="GO:0005543">
    <property type="term" value="F:phospholipid binding"/>
    <property type="evidence" value="ECO:0007669"/>
    <property type="project" value="TreeGrafter"/>
</dbReference>
<reference evidence="5" key="1">
    <citation type="submission" date="2016-10" db="EMBL/GenBank/DDBJ databases">
        <authorList>
            <person name="Jeantristanb JTB J.-T."/>
            <person name="Ricardo R."/>
        </authorList>
    </citation>
    <scope>NUCLEOTIDE SEQUENCE [LARGE SCALE GENOMIC DNA]</scope>
</reference>
<sequence>MQNMGKSVMRVAKNSIKGFTDAQTKVRDATSNDPWGPSGTQMSEIAVLTFNANDFVEIIEMLDKRLNDKGKNWRHVFKSLTLLDYILHNGSENVVQYFRENLYIVKTLKEFQYIDEFGKDQGANVRQKAKDITNLLLDERRMKSQRATRRDMRDRMSGAETRPKSTEARPDRSGARSGDGDLEAAIAASKRSAEEEAKRSQADNDLEEAMRLSREEDERRRRELAQSGSDGLFDEQRQNQNNLIDIDAQPQQPMQTGWASFNPYAAQQQAMLEEQMRQAQMMELQRQQQEQQQYLYAQQQAQLQAQYAQQQQQEEYMRQQQYMYQQQMAQQQQALQPQPTAFGANNPFAAFAAPPQQQQQPQTTFNDNIATPTPPRQPSPPPALHPQQTAQPARQRPQKDDGKHAQLAQLLAGGREDGLDTFGNIGNMRIPVGAQFATRTGGLVQAQPTGLARPNPFNISQNPTQNQQKDQPFFTI</sequence>
<protein>
    <submittedName>
        <fullName evidence="4">BZ3500_MvSof-1268-A1-R1_Chr1-3g01806 protein</fullName>
    </submittedName>
</protein>
<feature type="compositionally biased region" description="Basic and acidic residues" evidence="2">
    <location>
        <begin position="137"/>
        <end position="174"/>
    </location>
</feature>
<feature type="compositionally biased region" description="Pro residues" evidence="2">
    <location>
        <begin position="372"/>
        <end position="384"/>
    </location>
</feature>
<feature type="domain" description="ENTH" evidence="3">
    <location>
        <begin position="14"/>
        <end position="146"/>
    </location>
</feature>
<evidence type="ECO:0000313" key="4">
    <source>
        <dbReference type="EMBL" id="SCZ90151.1"/>
    </source>
</evidence>
<dbReference type="FunFam" id="1.25.40.90:FF:000006">
    <property type="entry name" value="Clathrin interactor 1"/>
    <property type="match status" value="1"/>
</dbReference>
<dbReference type="GO" id="GO:0030125">
    <property type="term" value="C:clathrin vesicle coat"/>
    <property type="evidence" value="ECO:0007669"/>
    <property type="project" value="TreeGrafter"/>
</dbReference>
<evidence type="ECO:0000259" key="3">
    <source>
        <dbReference type="PROSITE" id="PS50942"/>
    </source>
</evidence>
<dbReference type="SUPFAM" id="SSF48464">
    <property type="entry name" value="ENTH/VHS domain"/>
    <property type="match status" value="1"/>
</dbReference>
<dbReference type="GO" id="GO:0005768">
    <property type="term" value="C:endosome"/>
    <property type="evidence" value="ECO:0007669"/>
    <property type="project" value="TreeGrafter"/>
</dbReference>
<name>A0A2X0KV72_9BASI</name>
<keyword evidence="5" id="KW-1185">Reference proteome</keyword>
<dbReference type="Pfam" id="PF01417">
    <property type="entry name" value="ENTH"/>
    <property type="match status" value="1"/>
</dbReference>
<organism evidence="4 5">
    <name type="scientific">Microbotryum saponariae</name>
    <dbReference type="NCBI Taxonomy" id="289078"/>
    <lineage>
        <taxon>Eukaryota</taxon>
        <taxon>Fungi</taxon>
        <taxon>Dikarya</taxon>
        <taxon>Basidiomycota</taxon>
        <taxon>Pucciniomycotina</taxon>
        <taxon>Microbotryomycetes</taxon>
        <taxon>Microbotryales</taxon>
        <taxon>Microbotryaceae</taxon>
        <taxon>Microbotryum</taxon>
    </lineage>
</organism>
<dbReference type="PANTHER" id="PTHR12276">
    <property type="entry name" value="EPSIN/ENT-RELATED"/>
    <property type="match status" value="1"/>
</dbReference>
<accession>A0A2X0KV72</accession>
<evidence type="ECO:0000313" key="5">
    <source>
        <dbReference type="Proteomes" id="UP000249723"/>
    </source>
</evidence>
<dbReference type="PANTHER" id="PTHR12276:SF110">
    <property type="entry name" value="EPSIN-1-RELATED"/>
    <property type="match status" value="1"/>
</dbReference>
<feature type="region of interest" description="Disordered" evidence="2">
    <location>
        <begin position="446"/>
        <end position="476"/>
    </location>
</feature>
<evidence type="ECO:0000256" key="1">
    <source>
        <dbReference type="SAM" id="Coils"/>
    </source>
</evidence>
<dbReference type="GO" id="GO:0007015">
    <property type="term" value="P:actin filament organization"/>
    <property type="evidence" value="ECO:0007669"/>
    <property type="project" value="TreeGrafter"/>
</dbReference>
<feature type="region of interest" description="Disordered" evidence="2">
    <location>
        <begin position="136"/>
        <end position="235"/>
    </location>
</feature>
<evidence type="ECO:0000256" key="2">
    <source>
        <dbReference type="SAM" id="MobiDB-lite"/>
    </source>
</evidence>
<dbReference type="SMART" id="SM00273">
    <property type="entry name" value="ENTH"/>
    <property type="match status" value="1"/>
</dbReference>
<feature type="region of interest" description="Disordered" evidence="2">
    <location>
        <begin position="353"/>
        <end position="404"/>
    </location>
</feature>
<dbReference type="STRING" id="289078.A0A2X0KV72"/>